<feature type="domain" description="Ig-like" evidence="2">
    <location>
        <begin position="133"/>
        <end position="207"/>
    </location>
</feature>
<dbReference type="Gene3D" id="2.60.40.10">
    <property type="entry name" value="Immunoglobulins"/>
    <property type="match status" value="1"/>
</dbReference>
<accession>A0AAE0R6J3</accession>
<evidence type="ECO:0000259" key="2">
    <source>
        <dbReference type="PROSITE" id="PS50835"/>
    </source>
</evidence>
<organism evidence="3 4">
    <name type="scientific">Hemibagrus guttatus</name>
    <dbReference type="NCBI Taxonomy" id="175788"/>
    <lineage>
        <taxon>Eukaryota</taxon>
        <taxon>Metazoa</taxon>
        <taxon>Chordata</taxon>
        <taxon>Craniata</taxon>
        <taxon>Vertebrata</taxon>
        <taxon>Euteleostomi</taxon>
        <taxon>Actinopterygii</taxon>
        <taxon>Neopterygii</taxon>
        <taxon>Teleostei</taxon>
        <taxon>Ostariophysi</taxon>
        <taxon>Siluriformes</taxon>
        <taxon>Bagridae</taxon>
        <taxon>Hemibagrus</taxon>
    </lineage>
</organism>
<feature type="non-terminal residue" evidence="3">
    <location>
        <position position="269"/>
    </location>
</feature>
<dbReference type="InterPro" id="IPR003599">
    <property type="entry name" value="Ig_sub"/>
</dbReference>
<dbReference type="EMBL" id="JAUCMX010000006">
    <property type="protein sequence ID" value="KAK3543473.1"/>
    <property type="molecule type" value="Genomic_DNA"/>
</dbReference>
<name>A0AAE0R6J3_9TELE</name>
<feature type="domain" description="Ig-like" evidence="2">
    <location>
        <begin position="7"/>
        <end position="116"/>
    </location>
</feature>
<dbReference type="InterPro" id="IPR036179">
    <property type="entry name" value="Ig-like_dom_sf"/>
</dbReference>
<comment type="caution">
    <text evidence="3">The sequence shown here is derived from an EMBL/GenBank/DDBJ whole genome shotgun (WGS) entry which is preliminary data.</text>
</comment>
<dbReference type="PANTHER" id="PTHR11422:SF10">
    <property type="entry name" value="IG-LIKE DOMAIN-CONTAINING PROTEIN"/>
    <property type="match status" value="1"/>
</dbReference>
<gene>
    <name evidence="3" type="ORF">QTP70_022073</name>
</gene>
<keyword evidence="1" id="KW-0812">Transmembrane</keyword>
<keyword evidence="4" id="KW-1185">Reference proteome</keyword>
<dbReference type="AlphaFoldDB" id="A0AAE0R6J3"/>
<evidence type="ECO:0000313" key="4">
    <source>
        <dbReference type="Proteomes" id="UP001274896"/>
    </source>
</evidence>
<dbReference type="SMART" id="SM00409">
    <property type="entry name" value="IG"/>
    <property type="match status" value="2"/>
</dbReference>
<keyword evidence="1" id="KW-0472">Membrane</keyword>
<proteinExistence type="predicted"/>
<dbReference type="SUPFAM" id="SSF48726">
    <property type="entry name" value="Immunoglobulin"/>
    <property type="match status" value="2"/>
</dbReference>
<reference evidence="3" key="1">
    <citation type="submission" date="2023-06" db="EMBL/GenBank/DDBJ databases">
        <title>Male Hemibagrus guttatus genome.</title>
        <authorList>
            <person name="Bian C."/>
        </authorList>
    </citation>
    <scope>NUCLEOTIDE SEQUENCE</scope>
    <source>
        <strain evidence="3">Male_cb2023</strain>
        <tissue evidence="3">Muscle</tissue>
    </source>
</reference>
<keyword evidence="1" id="KW-1133">Transmembrane helix</keyword>
<evidence type="ECO:0000313" key="3">
    <source>
        <dbReference type="EMBL" id="KAK3543473.1"/>
    </source>
</evidence>
<feature type="transmembrane region" description="Helical" evidence="1">
    <location>
        <begin position="241"/>
        <end position="262"/>
    </location>
</feature>
<dbReference type="PROSITE" id="PS50835">
    <property type="entry name" value="IG_LIKE"/>
    <property type="match status" value="2"/>
</dbReference>
<protein>
    <recommendedName>
        <fullName evidence="2">Ig-like domain-containing protein</fullName>
    </recommendedName>
</protein>
<dbReference type="PANTHER" id="PTHR11422">
    <property type="entry name" value="T-CELL SURFACE GLYCOPROTEIN CD4"/>
    <property type="match status" value="1"/>
</dbReference>
<dbReference type="Proteomes" id="UP001274896">
    <property type="component" value="Unassembled WGS sequence"/>
</dbReference>
<evidence type="ECO:0000256" key="1">
    <source>
        <dbReference type="SAM" id="Phobius"/>
    </source>
</evidence>
<sequence>MAVVVNPGLDRSDADQKKYILYRESSNSSNLTLICKSKKYYNRIMWIRQLNQTKEVMIAAEKEKETKVHGTIIPEKHSSTFYNGKDFIFHISPVKFNYSGTYRCIVNDNITYSSLTLHTLRVFAEPAVSGISNQSVVLTCEVSDVTERVTLSWLRMEGNRAMLIKQEVLTPKDMKRRVSVTLDSVWEDLLFYQCAAFTENTLRALVTLPLIQSLRKEPPSAIPKHTRELPSQGNSVEKGSVIIIVLTVSGCVVVALGAVLFYSRRKSST</sequence>
<dbReference type="InterPro" id="IPR007110">
    <property type="entry name" value="Ig-like_dom"/>
</dbReference>
<dbReference type="InterPro" id="IPR013783">
    <property type="entry name" value="Ig-like_fold"/>
</dbReference>